<name>A0ACB0ZP72_MELEN</name>
<accession>A0ACB0ZP72</accession>
<evidence type="ECO:0000313" key="1">
    <source>
        <dbReference type="EMBL" id="CAK5080867.1"/>
    </source>
</evidence>
<protein>
    <submittedName>
        <fullName evidence="1">Uncharacterized protein</fullName>
    </submittedName>
</protein>
<organism evidence="1 2">
    <name type="scientific">Meloidogyne enterolobii</name>
    <name type="common">Root-knot nematode worm</name>
    <name type="synonym">Meloidogyne mayaguensis</name>
    <dbReference type="NCBI Taxonomy" id="390850"/>
    <lineage>
        <taxon>Eukaryota</taxon>
        <taxon>Metazoa</taxon>
        <taxon>Ecdysozoa</taxon>
        <taxon>Nematoda</taxon>
        <taxon>Chromadorea</taxon>
        <taxon>Rhabditida</taxon>
        <taxon>Tylenchina</taxon>
        <taxon>Tylenchomorpha</taxon>
        <taxon>Tylenchoidea</taxon>
        <taxon>Meloidogynidae</taxon>
        <taxon>Meloidogyninae</taxon>
        <taxon>Meloidogyne</taxon>
    </lineage>
</organism>
<keyword evidence="2" id="KW-1185">Reference proteome</keyword>
<sequence length="269" mass="31007">MQNIIKKEENIEFYNIYINGKECHSYIGGFPFWSTNWIQVKGDAVLLEEPFITSPKLQLNETEKIYKYELDQLPFIGSTFCLEGTLPKSSDVEGIEKLEINLMHESNDDSKSFGDTLLKMEFQFSTGHEESWLKISSRLHNGDYKNEKKYANPIGLSGVELTVRIAIEESYFKIGFNEGKTFIKYNYVAPPWMVNWIMARGNINNVKFGNDAKRCSKYISKSLPPHITKIENLKEGKHISVKGKVTKLDENILINFYYGALGWDENSKK</sequence>
<proteinExistence type="predicted"/>
<evidence type="ECO:0000313" key="2">
    <source>
        <dbReference type="Proteomes" id="UP001497535"/>
    </source>
</evidence>
<reference evidence="1" key="1">
    <citation type="submission" date="2023-11" db="EMBL/GenBank/DDBJ databases">
        <authorList>
            <person name="Poullet M."/>
        </authorList>
    </citation>
    <scope>NUCLEOTIDE SEQUENCE</scope>
    <source>
        <strain evidence="1">E1834</strain>
    </source>
</reference>
<comment type="caution">
    <text evidence="1">The sequence shown here is derived from an EMBL/GenBank/DDBJ whole genome shotgun (WGS) entry which is preliminary data.</text>
</comment>
<dbReference type="Proteomes" id="UP001497535">
    <property type="component" value="Unassembled WGS sequence"/>
</dbReference>
<dbReference type="EMBL" id="CAVMJV010000042">
    <property type="protein sequence ID" value="CAK5080867.1"/>
    <property type="molecule type" value="Genomic_DNA"/>
</dbReference>
<gene>
    <name evidence="1" type="ORF">MENTE1834_LOCUS28067</name>
</gene>